<dbReference type="SUPFAM" id="SSF56436">
    <property type="entry name" value="C-type lectin-like"/>
    <property type="match status" value="1"/>
</dbReference>
<dbReference type="PROSITE" id="PS50041">
    <property type="entry name" value="C_TYPE_LECTIN_2"/>
    <property type="match status" value="1"/>
</dbReference>
<dbReference type="PANTHER" id="PTHR22801">
    <property type="entry name" value="LITHOSTATHINE"/>
    <property type="match status" value="1"/>
</dbReference>
<gene>
    <name evidence="3" type="ORF">MNOR_LOCUS27216</name>
</gene>
<proteinExistence type="predicted"/>
<name>A0AAV2RMT3_MEGNR</name>
<feature type="non-terminal residue" evidence="3">
    <location>
        <position position="133"/>
    </location>
</feature>
<dbReference type="EMBL" id="CAXKWB010028254">
    <property type="protein sequence ID" value="CAL4133537.1"/>
    <property type="molecule type" value="Genomic_DNA"/>
</dbReference>
<evidence type="ECO:0000313" key="4">
    <source>
        <dbReference type="Proteomes" id="UP001497623"/>
    </source>
</evidence>
<comment type="caution">
    <text evidence="3">The sequence shown here is derived from an EMBL/GenBank/DDBJ whole genome shotgun (WGS) entry which is preliminary data.</text>
</comment>
<dbReference type="SMART" id="SM00034">
    <property type="entry name" value="CLECT"/>
    <property type="match status" value="1"/>
</dbReference>
<dbReference type="CDD" id="cd00037">
    <property type="entry name" value="CLECT"/>
    <property type="match status" value="1"/>
</dbReference>
<organism evidence="3 4">
    <name type="scientific">Meganyctiphanes norvegica</name>
    <name type="common">Northern krill</name>
    <name type="synonym">Thysanopoda norvegica</name>
    <dbReference type="NCBI Taxonomy" id="48144"/>
    <lineage>
        <taxon>Eukaryota</taxon>
        <taxon>Metazoa</taxon>
        <taxon>Ecdysozoa</taxon>
        <taxon>Arthropoda</taxon>
        <taxon>Crustacea</taxon>
        <taxon>Multicrustacea</taxon>
        <taxon>Malacostraca</taxon>
        <taxon>Eumalacostraca</taxon>
        <taxon>Eucarida</taxon>
        <taxon>Euphausiacea</taxon>
        <taxon>Euphausiidae</taxon>
        <taxon>Meganyctiphanes</taxon>
    </lineage>
</organism>
<feature type="domain" description="C-type lectin" evidence="2">
    <location>
        <begin position="7"/>
        <end position="129"/>
    </location>
</feature>
<evidence type="ECO:0000259" key="2">
    <source>
        <dbReference type="PROSITE" id="PS50041"/>
    </source>
</evidence>
<sequence>MVKDVGCTHIFTEKRRYWGARGKCRSMDGDLAAPNNIADLQSYIQKYRTDNDVSQNSLLDNIWVGIRKNKTSLKWNWESGRKVESSEWLKRGGDGDDEPNGSGNCARLTGSTYYVAEISCQTEYAFMCVITPA</sequence>
<dbReference type="InterPro" id="IPR050801">
    <property type="entry name" value="Ca-Dep_Lectins_ImmuneDev"/>
</dbReference>
<dbReference type="Proteomes" id="UP001497623">
    <property type="component" value="Unassembled WGS sequence"/>
</dbReference>
<keyword evidence="4" id="KW-1185">Reference proteome</keyword>
<accession>A0AAV2RMT3</accession>
<dbReference type="PANTHER" id="PTHR22801:SF63">
    <property type="entry name" value="C-TYPE LECTIN DOMAIN-CONTAINING PROTEIN"/>
    <property type="match status" value="1"/>
</dbReference>
<dbReference type="AlphaFoldDB" id="A0AAV2RMT3"/>
<evidence type="ECO:0000313" key="3">
    <source>
        <dbReference type="EMBL" id="CAL4133537.1"/>
    </source>
</evidence>
<dbReference type="Pfam" id="PF00059">
    <property type="entry name" value="Lectin_C"/>
    <property type="match status" value="1"/>
</dbReference>
<dbReference type="InterPro" id="IPR016186">
    <property type="entry name" value="C-type_lectin-like/link_sf"/>
</dbReference>
<protein>
    <recommendedName>
        <fullName evidence="2">C-type lectin domain-containing protein</fullName>
    </recommendedName>
</protein>
<dbReference type="Gene3D" id="3.10.100.10">
    <property type="entry name" value="Mannose-Binding Protein A, subunit A"/>
    <property type="match status" value="1"/>
</dbReference>
<reference evidence="3 4" key="1">
    <citation type="submission" date="2024-05" db="EMBL/GenBank/DDBJ databases">
        <authorList>
            <person name="Wallberg A."/>
        </authorList>
    </citation>
    <scope>NUCLEOTIDE SEQUENCE [LARGE SCALE GENOMIC DNA]</scope>
</reference>
<dbReference type="InterPro" id="IPR001304">
    <property type="entry name" value="C-type_lectin-like"/>
</dbReference>
<feature type="region of interest" description="Disordered" evidence="1">
    <location>
        <begin position="81"/>
        <end position="102"/>
    </location>
</feature>
<feature type="compositionally biased region" description="Basic and acidic residues" evidence="1">
    <location>
        <begin position="81"/>
        <end position="94"/>
    </location>
</feature>
<evidence type="ECO:0000256" key="1">
    <source>
        <dbReference type="SAM" id="MobiDB-lite"/>
    </source>
</evidence>
<dbReference type="InterPro" id="IPR016187">
    <property type="entry name" value="CTDL_fold"/>
</dbReference>